<organism evidence="1 2">
    <name type="scientific">Penicillium brasilianum</name>
    <dbReference type="NCBI Taxonomy" id="104259"/>
    <lineage>
        <taxon>Eukaryota</taxon>
        <taxon>Fungi</taxon>
        <taxon>Dikarya</taxon>
        <taxon>Ascomycota</taxon>
        <taxon>Pezizomycotina</taxon>
        <taxon>Eurotiomycetes</taxon>
        <taxon>Eurotiomycetidae</taxon>
        <taxon>Eurotiales</taxon>
        <taxon>Aspergillaceae</taxon>
        <taxon>Penicillium</taxon>
    </lineage>
</organism>
<comment type="caution">
    <text evidence="1">The sequence shown here is derived from an EMBL/GenBank/DDBJ whole genome shotgun (WGS) entry which is preliminary data.</text>
</comment>
<name>A0A1S9RVR6_PENBI</name>
<dbReference type="PANTHER" id="PTHR35340:SF5">
    <property type="entry name" value="ASST-DOMAIN-CONTAINING PROTEIN"/>
    <property type="match status" value="1"/>
</dbReference>
<dbReference type="InterPro" id="IPR039535">
    <property type="entry name" value="ASST-like"/>
</dbReference>
<proteinExistence type="predicted"/>
<gene>
    <name evidence="1" type="ORF">PEBR_27691</name>
</gene>
<reference evidence="2" key="1">
    <citation type="submission" date="2015-09" db="EMBL/GenBank/DDBJ databases">
        <authorList>
            <person name="Fill T.P."/>
            <person name="Baretta J.F."/>
            <person name="de Almeida L.G."/>
            <person name="Rocha M."/>
            <person name="de Souza D.H."/>
            <person name="Malavazi I."/>
            <person name="Cerdeira L.T."/>
            <person name="Hong H."/>
            <person name="Samborskyy M."/>
            <person name="de Vasconcelos A.T."/>
            <person name="Leadlay P."/>
            <person name="Rodrigues-Filho E."/>
        </authorList>
    </citation>
    <scope>NUCLEOTIDE SEQUENCE [LARGE SCALE GENOMIC DNA]</scope>
    <source>
        <strain evidence="2">LaBioMMi 136</strain>
    </source>
</reference>
<dbReference type="PANTHER" id="PTHR35340">
    <property type="entry name" value="PQQ ENZYME REPEAT PROTEIN-RELATED"/>
    <property type="match status" value="1"/>
</dbReference>
<dbReference type="AlphaFoldDB" id="A0A1S9RVR6"/>
<dbReference type="Pfam" id="PF14269">
    <property type="entry name" value="Arylsulfotran_2"/>
    <property type="match status" value="1"/>
</dbReference>
<protein>
    <submittedName>
        <fullName evidence="1">Uncharacterized protein</fullName>
    </submittedName>
</protein>
<dbReference type="Proteomes" id="UP000190744">
    <property type="component" value="Unassembled WGS sequence"/>
</dbReference>
<accession>A0A1S9RVR6</accession>
<sequence>MLYLVHYHDVSFLDDDSAVLTIFDPEIRDLTPYGATSDDQQWILNNKIQRVDTDSNRVLWKGSSLDHVDPAYTNFTLQSGNAGLGTDSSQVWQYFYMNAFDVNPETLTYLISASKHVHSNFSVSKGVNFCCQHETRMHTKYLHHETKGSKEIFLRQLCS</sequence>
<evidence type="ECO:0000313" key="1">
    <source>
        <dbReference type="EMBL" id="OOQ89380.1"/>
    </source>
</evidence>
<dbReference type="EMBL" id="LJBN01000112">
    <property type="protein sequence ID" value="OOQ89380.1"/>
    <property type="molecule type" value="Genomic_DNA"/>
</dbReference>
<evidence type="ECO:0000313" key="2">
    <source>
        <dbReference type="Proteomes" id="UP000190744"/>
    </source>
</evidence>
<dbReference type="InterPro" id="IPR053143">
    <property type="entry name" value="Arylsulfate_ST"/>
</dbReference>